<accession>A0A0G8AXR8</accession>
<comment type="caution">
    <text evidence="3">The sequence shown here is derived from an EMBL/GenBank/DDBJ whole genome shotgun (WGS) entry which is preliminary data.</text>
</comment>
<dbReference type="GO" id="GO:0000162">
    <property type="term" value="P:L-tryptophan biosynthetic process"/>
    <property type="evidence" value="ECO:0007669"/>
    <property type="project" value="TreeGrafter"/>
</dbReference>
<evidence type="ECO:0000313" key="4">
    <source>
        <dbReference type="Proteomes" id="UP000035037"/>
    </source>
</evidence>
<feature type="domain" description="Anthranilate synthase component I N-terminal" evidence="2">
    <location>
        <begin position="49"/>
        <end position="154"/>
    </location>
</feature>
<proteinExistence type="predicted"/>
<dbReference type="Proteomes" id="UP000035037">
    <property type="component" value="Unassembled WGS sequence"/>
</dbReference>
<dbReference type="Pfam" id="PF04715">
    <property type="entry name" value="Anth_synt_I_N"/>
    <property type="match status" value="1"/>
</dbReference>
<evidence type="ECO:0000259" key="2">
    <source>
        <dbReference type="Pfam" id="PF04715"/>
    </source>
</evidence>
<evidence type="ECO:0000259" key="1">
    <source>
        <dbReference type="Pfam" id="PF00425"/>
    </source>
</evidence>
<dbReference type="InterPro" id="IPR006805">
    <property type="entry name" value="Anth_synth_I_N"/>
</dbReference>
<dbReference type="Pfam" id="PF00425">
    <property type="entry name" value="Chorismate_bind"/>
    <property type="match status" value="1"/>
</dbReference>
<dbReference type="InterPro" id="IPR015890">
    <property type="entry name" value="Chorismate_C"/>
</dbReference>
<feature type="domain" description="Chorismate-utilising enzyme C-terminal" evidence="1">
    <location>
        <begin position="209"/>
        <end position="464"/>
    </location>
</feature>
<dbReference type="PATRIC" id="fig|1608419.3.peg.1760"/>
<evidence type="ECO:0000313" key="3">
    <source>
        <dbReference type="EMBL" id="KKZ14139.1"/>
    </source>
</evidence>
<evidence type="ECO:0008006" key="5">
    <source>
        <dbReference type="Google" id="ProtNLM"/>
    </source>
</evidence>
<name>A0A0G8AXR8_9SYNE</name>
<dbReference type="InterPro" id="IPR019999">
    <property type="entry name" value="Anth_synth_I-like"/>
</dbReference>
<dbReference type="InterPro" id="IPR005801">
    <property type="entry name" value="ADC_synthase"/>
</dbReference>
<sequence>MSLPLVSTLPWREPYAAARLLASHRGCDGLVLLDTHPPVEPGIRHRQQDDASRWSFLGAAPVRQLCCRSWPSRKHGSPSRGEDPFTLLRRAVPERGTWAPSTETPFMGGWMGWLSYEAGAWLERHPPWRRPDQPILWAGLHDPLLCFDLLNQQVLAVSHGFTGEGWERSASLAAQRQATLLEFWTGAVPPDPERSEELQGTWLWHTSAAEFARQVVQLKERIGAGDVFQANLSCCCEAILPRPPDPLRLYGRLRQRSPAPFAGLVIRGEDALLSASPERFLHVRGDGWVETRPIKGTRARHRDPVQDAALAVELITSSKDRAENVMIVDLLRNDLGRVCRPGTVTVPTLVGLESYRQVHHLTSVVTGRLRADRDALDLLCNTWPGGSVTGAPKVRSCQRLAELEPLPRGPYCGSLFRLGLDGSLDSNIVIRSVIRRGCRLRAHAGCGIVYDSDPAEETREMHLKMAPLLQLLQPVP</sequence>
<organism evidence="3 4">
    <name type="scientific">Candidatus Synechococcus spongiarum 15L</name>
    <dbReference type="NCBI Taxonomy" id="1608419"/>
    <lineage>
        <taxon>Bacteria</taxon>
        <taxon>Bacillati</taxon>
        <taxon>Cyanobacteriota</taxon>
        <taxon>Cyanophyceae</taxon>
        <taxon>Synechococcales</taxon>
        <taxon>Synechococcaceae</taxon>
        <taxon>Synechococcus</taxon>
    </lineage>
</organism>
<protein>
    <recommendedName>
        <fullName evidence="5">Aminobenzoate synthetase</fullName>
    </recommendedName>
</protein>
<dbReference type="EMBL" id="JYFQ01000046">
    <property type="protein sequence ID" value="KKZ14139.1"/>
    <property type="molecule type" value="Genomic_DNA"/>
</dbReference>
<dbReference type="Gene3D" id="3.60.120.10">
    <property type="entry name" value="Anthranilate synthase"/>
    <property type="match status" value="1"/>
</dbReference>
<gene>
    <name evidence="3" type="ORF">TQ37_02090</name>
</gene>
<dbReference type="PANTHER" id="PTHR11236:SF9">
    <property type="entry name" value="ANTHRANILATE SYNTHASE COMPONENT 1"/>
    <property type="match status" value="1"/>
</dbReference>
<dbReference type="STRING" id="431041.FLM9_1192"/>
<dbReference type="PANTHER" id="PTHR11236">
    <property type="entry name" value="AMINOBENZOATE/ANTHRANILATE SYNTHASE"/>
    <property type="match status" value="1"/>
</dbReference>
<dbReference type="SUPFAM" id="SSF56322">
    <property type="entry name" value="ADC synthase"/>
    <property type="match status" value="1"/>
</dbReference>
<reference evidence="3 4" key="1">
    <citation type="submission" date="2015-02" db="EMBL/GenBank/DDBJ databases">
        <authorList>
            <person name="Slaby B."/>
            <person name="Hentschel U."/>
        </authorList>
    </citation>
    <scope>NUCLEOTIDE SEQUENCE [LARGE SCALE GENOMIC DNA]</scope>
    <source>
        <strain evidence="3">15L</strain>
    </source>
</reference>
<dbReference type="PRINTS" id="PR00095">
    <property type="entry name" value="ANTSNTHASEI"/>
</dbReference>
<dbReference type="AlphaFoldDB" id="A0A0G8AXR8"/>
<reference evidence="3 4" key="2">
    <citation type="submission" date="2015-05" db="EMBL/GenBank/DDBJ databases">
        <title>Lifestyle Evolution in Cyanobacterial Symbionts of Sponges.</title>
        <authorList>
            <person name="Burgsdorf I."/>
            <person name="Slaby B.M."/>
            <person name="Handley K.M."/>
            <person name="Haber M."/>
            <person name="Blom J."/>
            <person name="Marshall C.W."/>
            <person name="Gilbert J.A."/>
            <person name="Hentschel U."/>
            <person name="Steindler L."/>
        </authorList>
    </citation>
    <scope>NUCLEOTIDE SEQUENCE [LARGE SCALE GENOMIC DNA]</scope>
    <source>
        <strain evidence="3">15L</strain>
    </source>
</reference>